<feature type="transmembrane region" description="Helical" evidence="1">
    <location>
        <begin position="118"/>
        <end position="144"/>
    </location>
</feature>
<keyword evidence="1" id="KW-1133">Transmembrane helix</keyword>
<dbReference type="Pfam" id="PF11188">
    <property type="entry name" value="DUF2975"/>
    <property type="match status" value="1"/>
</dbReference>
<gene>
    <name evidence="2" type="ORF">HQM25_10280</name>
</gene>
<dbReference type="PROSITE" id="PS51257">
    <property type="entry name" value="PROKAR_LIPOPROTEIN"/>
    <property type="match status" value="1"/>
</dbReference>
<protein>
    <submittedName>
        <fullName evidence="2">DUF2975 domain-containing protein</fullName>
    </submittedName>
</protein>
<accession>A0A7D4PUF6</accession>
<feature type="transmembrane region" description="Helical" evidence="1">
    <location>
        <begin position="91"/>
        <end position="112"/>
    </location>
</feature>
<evidence type="ECO:0000256" key="1">
    <source>
        <dbReference type="SAM" id="Phobius"/>
    </source>
</evidence>
<dbReference type="Proteomes" id="UP000502498">
    <property type="component" value="Chromosome"/>
</dbReference>
<dbReference type="RefSeq" id="WP_172990150.1">
    <property type="nucleotide sequence ID" value="NZ_CP054038.1"/>
</dbReference>
<keyword evidence="1" id="KW-0472">Membrane</keyword>
<proteinExistence type="predicted"/>
<evidence type="ECO:0000313" key="2">
    <source>
        <dbReference type="EMBL" id="QKJ19713.1"/>
    </source>
</evidence>
<evidence type="ECO:0000313" key="3">
    <source>
        <dbReference type="Proteomes" id="UP000502498"/>
    </source>
</evidence>
<organism evidence="2 3">
    <name type="scientific">Microbacterium hominis</name>
    <dbReference type="NCBI Taxonomy" id="162426"/>
    <lineage>
        <taxon>Bacteria</taxon>
        <taxon>Bacillati</taxon>
        <taxon>Actinomycetota</taxon>
        <taxon>Actinomycetes</taxon>
        <taxon>Micrococcales</taxon>
        <taxon>Microbacteriaceae</taxon>
        <taxon>Microbacterium</taxon>
    </lineage>
</organism>
<keyword evidence="1" id="KW-0812">Transmembrane</keyword>
<dbReference type="AlphaFoldDB" id="A0A7D4PUF6"/>
<feature type="transmembrane region" description="Helical" evidence="1">
    <location>
        <begin position="48"/>
        <end position="71"/>
    </location>
</feature>
<name>A0A7D4PUF6_9MICO</name>
<dbReference type="EMBL" id="CP054038">
    <property type="protein sequence ID" value="QKJ19713.1"/>
    <property type="molecule type" value="Genomic_DNA"/>
</dbReference>
<dbReference type="InterPro" id="IPR021354">
    <property type="entry name" value="DUF2975"/>
</dbReference>
<reference evidence="2 3" key="1">
    <citation type="submission" date="2020-05" db="EMBL/GenBank/DDBJ databases">
        <title>Strain PA2F3 complete genome.</title>
        <authorList>
            <person name="Kim Y.-S."/>
            <person name="Kim S.-J."/>
            <person name="Jung H.-k."/>
            <person name="Kim S.-E."/>
            <person name="Kim K.-H."/>
        </authorList>
    </citation>
    <scope>NUCLEOTIDE SEQUENCE [LARGE SCALE GENOMIC DNA]</scope>
    <source>
        <strain evidence="2 3">PA2F3</strain>
    </source>
</reference>
<sequence>MRGLLVLVTKILIVVLFAALLACQVWVVPAVAGGFARTAPEFAALEVPGILLIGALLLCVQVVLACVWRLLTLTARERIFDDAAFRWVDAIIVTVVAADALIVVGLAVLNGARAGSPIIGVTGIIAVIVATGIALVVVVLRGLLRQATRLTQEMAEVV</sequence>